<evidence type="ECO:0000313" key="9">
    <source>
        <dbReference type="EMBL" id="ESX02849.1"/>
    </source>
</evidence>
<keyword evidence="4 6" id="KW-0274">FAD</keyword>
<dbReference type="GO" id="GO:0019478">
    <property type="term" value="P:D-amino acid catabolic process"/>
    <property type="evidence" value="ECO:0007669"/>
    <property type="project" value="TreeGrafter"/>
</dbReference>
<dbReference type="SUPFAM" id="SSF51971">
    <property type="entry name" value="Nucleotide-binding domain"/>
    <property type="match status" value="1"/>
</dbReference>
<dbReference type="PROSITE" id="PS00677">
    <property type="entry name" value="DAO"/>
    <property type="match status" value="1"/>
</dbReference>
<feature type="domain" description="FAD dependent oxidoreductase" evidence="8">
    <location>
        <begin position="3"/>
        <end position="325"/>
    </location>
</feature>
<evidence type="ECO:0000313" key="10">
    <source>
        <dbReference type="Proteomes" id="UP000008673"/>
    </source>
</evidence>
<feature type="chain" id="PRO_5004809286" evidence="7">
    <location>
        <begin position="18"/>
        <end position="339"/>
    </location>
</feature>
<dbReference type="RefSeq" id="XP_013937260.1">
    <property type="nucleotide sequence ID" value="XM_014081785.1"/>
</dbReference>
<gene>
    <name evidence="9" type="ORF">HPODL_02165</name>
</gene>
<dbReference type="InterPro" id="IPR023209">
    <property type="entry name" value="DAO"/>
</dbReference>
<dbReference type="OrthoDB" id="409956at2759"/>
<dbReference type="eggNOG" id="KOG3923">
    <property type="taxonomic scope" value="Eukaryota"/>
</dbReference>
<keyword evidence="3" id="KW-0285">Flavoprotein</keyword>
<dbReference type="GO" id="GO:0003884">
    <property type="term" value="F:D-amino-acid oxidase activity"/>
    <property type="evidence" value="ECO:0007669"/>
    <property type="project" value="InterPro"/>
</dbReference>
<dbReference type="PANTHER" id="PTHR11530">
    <property type="entry name" value="D-AMINO ACID OXIDASE"/>
    <property type="match status" value="1"/>
</dbReference>
<dbReference type="GO" id="GO:0005737">
    <property type="term" value="C:cytoplasm"/>
    <property type="evidence" value="ECO:0007669"/>
    <property type="project" value="TreeGrafter"/>
</dbReference>
<keyword evidence="5" id="KW-0560">Oxidoreductase</keyword>
<dbReference type="OMA" id="VHFQECE"/>
<feature type="binding site" evidence="6">
    <location>
        <position position="226"/>
    </location>
    <ligand>
        <name>D-dopa</name>
        <dbReference type="ChEBI" id="CHEBI:149689"/>
    </ligand>
</feature>
<name>W1QLN4_OGAPD</name>
<feature type="signal peptide" evidence="7">
    <location>
        <begin position="1"/>
        <end position="17"/>
    </location>
</feature>
<comment type="similarity">
    <text evidence="2">Belongs to the DAMOX/DASOX family.</text>
</comment>
<evidence type="ECO:0000256" key="1">
    <source>
        <dbReference type="ARBA" id="ARBA00001974"/>
    </source>
</evidence>
<proteinExistence type="inferred from homology"/>
<dbReference type="InterPro" id="IPR006181">
    <property type="entry name" value="D-amino_acid_oxidase_CS"/>
</dbReference>
<dbReference type="PIRSF" id="PIRSF000189">
    <property type="entry name" value="D-aa_oxidase"/>
    <property type="match status" value="1"/>
</dbReference>
<dbReference type="STRING" id="871575.W1QLN4"/>
<evidence type="ECO:0000259" key="8">
    <source>
        <dbReference type="Pfam" id="PF01266"/>
    </source>
</evidence>
<comment type="caution">
    <text evidence="9">The sequence shown here is derived from an EMBL/GenBank/DDBJ whole genome shotgun (WGS) entry which is preliminary data.</text>
</comment>
<dbReference type="Pfam" id="PF01266">
    <property type="entry name" value="DAO"/>
    <property type="match status" value="1"/>
</dbReference>
<dbReference type="Gene3D" id="3.30.9.10">
    <property type="entry name" value="D-Amino Acid Oxidase, subunit A, domain 2"/>
    <property type="match status" value="1"/>
</dbReference>
<accession>W1QLN4</accession>
<dbReference type="Gene3D" id="3.40.50.720">
    <property type="entry name" value="NAD(P)-binding Rossmann-like Domain"/>
    <property type="match status" value="1"/>
</dbReference>
<protein>
    <submittedName>
        <fullName evidence="9">D-amino acid oxidase</fullName>
    </submittedName>
</protein>
<organism evidence="9 10">
    <name type="scientific">Ogataea parapolymorpha (strain ATCC 26012 / BCRC 20466 / JCM 22074 / NRRL Y-7560 / DL-1)</name>
    <name type="common">Yeast</name>
    <name type="synonym">Hansenula polymorpha</name>
    <dbReference type="NCBI Taxonomy" id="871575"/>
    <lineage>
        <taxon>Eukaryota</taxon>
        <taxon>Fungi</taxon>
        <taxon>Dikarya</taxon>
        <taxon>Ascomycota</taxon>
        <taxon>Saccharomycotina</taxon>
        <taxon>Pichiomycetes</taxon>
        <taxon>Pichiales</taxon>
        <taxon>Pichiaceae</taxon>
        <taxon>Ogataea</taxon>
    </lineage>
</organism>
<feature type="binding site" evidence="6">
    <location>
        <position position="313"/>
    </location>
    <ligand>
        <name>D-serine</name>
        <dbReference type="ChEBI" id="CHEBI:35247"/>
    </ligand>
</feature>
<keyword evidence="7" id="KW-0732">Signal</keyword>
<dbReference type="EMBL" id="AEOI02000003">
    <property type="protein sequence ID" value="ESX02849.1"/>
    <property type="molecule type" value="Genomic_DNA"/>
</dbReference>
<evidence type="ECO:0000256" key="7">
    <source>
        <dbReference type="SAM" id="SignalP"/>
    </source>
</evidence>
<dbReference type="Proteomes" id="UP000008673">
    <property type="component" value="Unassembled WGS sequence"/>
</dbReference>
<dbReference type="InterPro" id="IPR006076">
    <property type="entry name" value="FAD-dep_OxRdtase"/>
</dbReference>
<dbReference type="PANTHER" id="PTHR11530:SF16">
    <property type="entry name" value="D-AMINO ACID OXIDASE (AFU_ORTHOLOGUE AFUA_5G11290)"/>
    <property type="match status" value="1"/>
</dbReference>
<evidence type="ECO:0000256" key="4">
    <source>
        <dbReference type="ARBA" id="ARBA00022827"/>
    </source>
</evidence>
<dbReference type="GeneID" id="25771620"/>
<dbReference type="KEGG" id="opa:HPODL_02165"/>
<dbReference type="SMR" id="W1QLN4"/>
<feature type="binding site" evidence="6">
    <location>
        <position position="285"/>
    </location>
    <ligand>
        <name>D-dopa</name>
        <dbReference type="ChEBI" id="CHEBI:149689"/>
    </ligand>
</feature>
<dbReference type="AlphaFoldDB" id="W1QLN4"/>
<keyword evidence="10" id="KW-1185">Reference proteome</keyword>
<comment type="cofactor">
    <cofactor evidence="1 6">
        <name>FAD</name>
        <dbReference type="ChEBI" id="CHEBI:57692"/>
    </cofactor>
</comment>
<sequence length="339" mass="37847">MAKIIVIGCGVVGMTTALELAQRGHNVQIVARHLPGDVDVEYTSPFAGANWSSFAQDGDYEMKEWDKLGYYRFMDLAENVPGSSVVRRTERILNSKRLPWFKDFVQDFRLLSKEELPDGVEYGHEYTTVAITVPIYLHYLLQKLLSLGVKLHRAHLHHIKDAASYFTDGKVDVTVNCSGLLSSKLGGVMDQDVFPIKGQVIHARNSCPYMLSVKNIPGASKDELLYIFPRKEGGTIIGGCFRVNDWTPDVDEGLFERTVARARQYCPELFEHGDLDVVKVHCGLRPGRKGGPRIEKEVIPGVGRVVHNYGAAGAGYQNSHGMAMKTVMLVESFLREHKL</sequence>
<evidence type="ECO:0000256" key="2">
    <source>
        <dbReference type="ARBA" id="ARBA00006730"/>
    </source>
</evidence>
<feature type="binding site" evidence="6">
    <location>
        <begin position="43"/>
        <end position="44"/>
    </location>
    <ligand>
        <name>FAD</name>
        <dbReference type="ChEBI" id="CHEBI:57692"/>
    </ligand>
</feature>
<evidence type="ECO:0000256" key="3">
    <source>
        <dbReference type="ARBA" id="ARBA00022630"/>
    </source>
</evidence>
<reference evidence="9 10" key="1">
    <citation type="journal article" date="2013" name="BMC Genomics">
        <title>Genome sequence and analysis of methylotrophic yeast Hansenula polymorpha DL1.</title>
        <authorList>
            <person name="Ravin N.V."/>
            <person name="Eldarov M.A."/>
            <person name="Kadnikov V.V."/>
            <person name="Beletsky A.V."/>
            <person name="Schneider J."/>
            <person name="Mardanova E.S."/>
            <person name="Smekalova E.M."/>
            <person name="Zvereva M.I."/>
            <person name="Dontsova O.A."/>
            <person name="Mardanov A.V."/>
            <person name="Skryabin K.G."/>
        </authorList>
    </citation>
    <scope>NUCLEOTIDE SEQUENCE [LARGE SCALE GENOMIC DNA]</scope>
    <source>
        <strain evidence="10">ATCC 26012 / BCRC 20466 / JCM 22074 / NRRL Y-7560 / DL-1</strain>
    </source>
</reference>
<evidence type="ECO:0000256" key="5">
    <source>
        <dbReference type="ARBA" id="ARBA00023002"/>
    </source>
</evidence>
<evidence type="ECO:0000256" key="6">
    <source>
        <dbReference type="PIRSR" id="PIRSR000189-1"/>
    </source>
</evidence>
<dbReference type="HOGENOM" id="CLU_034311_1_0_1"/>
<dbReference type="GO" id="GO:0071949">
    <property type="term" value="F:FAD binding"/>
    <property type="evidence" value="ECO:0007669"/>
    <property type="project" value="InterPro"/>
</dbReference>
<dbReference type="SUPFAM" id="SSF54373">
    <property type="entry name" value="FAD-linked reductases, C-terminal domain"/>
    <property type="match status" value="1"/>
</dbReference>